<feature type="compositionally biased region" description="Polar residues" evidence="13">
    <location>
        <begin position="340"/>
        <end position="349"/>
    </location>
</feature>
<name>A0AAJ6Z9E9_PAPXU</name>
<keyword evidence="7 11" id="KW-0067">ATP-binding</keyword>
<dbReference type="PROSITE" id="PS00107">
    <property type="entry name" value="PROTEIN_KINASE_ATP"/>
    <property type="match status" value="1"/>
</dbReference>
<evidence type="ECO:0000256" key="8">
    <source>
        <dbReference type="ARBA" id="ARBA00023054"/>
    </source>
</evidence>
<dbReference type="EC" id="2.7.11.1" evidence="2"/>
<dbReference type="GeneID" id="106117819"/>
<dbReference type="InterPro" id="IPR011009">
    <property type="entry name" value="Kinase-like_dom_sf"/>
</dbReference>
<dbReference type="Gene3D" id="1.10.510.10">
    <property type="entry name" value="Transferase(Phosphotransferase) domain 1"/>
    <property type="match status" value="1"/>
</dbReference>
<proteinExistence type="inferred from homology"/>
<dbReference type="GO" id="GO:0004674">
    <property type="term" value="F:protein serine/threonine kinase activity"/>
    <property type="evidence" value="ECO:0007669"/>
    <property type="project" value="UniProtKB-KW"/>
</dbReference>
<feature type="compositionally biased region" description="Basic and acidic residues" evidence="13">
    <location>
        <begin position="605"/>
        <end position="667"/>
    </location>
</feature>
<dbReference type="PANTHER" id="PTHR47167:SF4">
    <property type="entry name" value="SERINE_THREONINE-PROTEIN KINASE TAO"/>
    <property type="match status" value="1"/>
</dbReference>
<evidence type="ECO:0000256" key="7">
    <source>
        <dbReference type="ARBA" id="ARBA00022840"/>
    </source>
</evidence>
<dbReference type="SUPFAM" id="SSF56112">
    <property type="entry name" value="Protein kinase-like (PK-like)"/>
    <property type="match status" value="1"/>
</dbReference>
<dbReference type="CDD" id="cd06607">
    <property type="entry name" value="STKc_TAO"/>
    <property type="match status" value="1"/>
</dbReference>
<evidence type="ECO:0000256" key="11">
    <source>
        <dbReference type="PROSITE-ProRule" id="PRU10141"/>
    </source>
</evidence>
<comment type="catalytic activity">
    <reaction evidence="10">
        <text>L-seryl-[protein] + ATP = O-phospho-L-seryl-[protein] + ADP + H(+)</text>
        <dbReference type="Rhea" id="RHEA:17989"/>
        <dbReference type="Rhea" id="RHEA-COMP:9863"/>
        <dbReference type="Rhea" id="RHEA-COMP:11604"/>
        <dbReference type="ChEBI" id="CHEBI:15378"/>
        <dbReference type="ChEBI" id="CHEBI:29999"/>
        <dbReference type="ChEBI" id="CHEBI:30616"/>
        <dbReference type="ChEBI" id="CHEBI:83421"/>
        <dbReference type="ChEBI" id="CHEBI:456216"/>
        <dbReference type="EC" id="2.7.11.1"/>
    </reaction>
</comment>
<dbReference type="Gene3D" id="3.30.200.20">
    <property type="entry name" value="Phosphorylase Kinase, domain 1"/>
    <property type="match status" value="1"/>
</dbReference>
<evidence type="ECO:0000313" key="15">
    <source>
        <dbReference type="RefSeq" id="XP_013167727.1"/>
    </source>
</evidence>
<dbReference type="GO" id="GO:0005524">
    <property type="term" value="F:ATP binding"/>
    <property type="evidence" value="ECO:0007669"/>
    <property type="project" value="UniProtKB-UniRule"/>
</dbReference>
<dbReference type="InterPro" id="IPR000719">
    <property type="entry name" value="Prot_kinase_dom"/>
</dbReference>
<keyword evidence="4" id="KW-0808">Transferase</keyword>
<dbReference type="Proteomes" id="UP000694872">
    <property type="component" value="Unplaced"/>
</dbReference>
<feature type="region of interest" description="Disordered" evidence="13">
    <location>
        <begin position="605"/>
        <end position="685"/>
    </location>
</feature>
<evidence type="ECO:0000256" key="9">
    <source>
        <dbReference type="ARBA" id="ARBA00047899"/>
    </source>
</evidence>
<feature type="binding site" evidence="11">
    <location>
        <position position="55"/>
    </location>
    <ligand>
        <name>ATP</name>
        <dbReference type="ChEBI" id="CHEBI:30616"/>
    </ligand>
</feature>
<dbReference type="FunFam" id="1.10.510.10:FF:000030">
    <property type="entry name" value="Serine/threonine-protein kinase TAO2, putative"/>
    <property type="match status" value="1"/>
</dbReference>
<dbReference type="InterPro" id="IPR051234">
    <property type="entry name" value="TAO_STE20_kinase"/>
</dbReference>
<dbReference type="SMART" id="SM00220">
    <property type="entry name" value="S_TKc"/>
    <property type="match status" value="1"/>
</dbReference>
<feature type="compositionally biased region" description="Basic and acidic residues" evidence="13">
    <location>
        <begin position="462"/>
        <end position="478"/>
    </location>
</feature>
<evidence type="ECO:0000256" key="13">
    <source>
        <dbReference type="SAM" id="MobiDB-lite"/>
    </source>
</evidence>
<accession>A0AAJ6Z9E9</accession>
<dbReference type="CTD" id="32948"/>
<evidence type="ECO:0000256" key="3">
    <source>
        <dbReference type="ARBA" id="ARBA00022527"/>
    </source>
</evidence>
<evidence type="ECO:0000256" key="2">
    <source>
        <dbReference type="ARBA" id="ARBA00012513"/>
    </source>
</evidence>
<feature type="region of interest" description="Disordered" evidence="13">
    <location>
        <begin position="325"/>
        <end position="373"/>
    </location>
</feature>
<gene>
    <name evidence="15" type="primary">LOC106117819</name>
</gene>
<evidence type="ECO:0000259" key="14">
    <source>
        <dbReference type="PROSITE" id="PS50011"/>
    </source>
</evidence>
<dbReference type="RefSeq" id="XP_013167727.1">
    <property type="nucleotide sequence ID" value="XM_013312273.1"/>
</dbReference>
<dbReference type="FunFam" id="3.30.200.20:FF:000029">
    <property type="entry name" value="Serine/threonine-protein kinase TAO2, putative"/>
    <property type="match status" value="1"/>
</dbReference>
<dbReference type="InterPro" id="IPR017441">
    <property type="entry name" value="Protein_kinase_ATP_BS"/>
</dbReference>
<evidence type="ECO:0000256" key="1">
    <source>
        <dbReference type="ARBA" id="ARBA00008874"/>
    </source>
</evidence>
<evidence type="ECO:0000256" key="10">
    <source>
        <dbReference type="ARBA" id="ARBA00048679"/>
    </source>
</evidence>
<comment type="similarity">
    <text evidence="1">Belongs to the protein kinase superfamily. STE Ser/Thr protein kinase family. STE20 subfamily.</text>
</comment>
<evidence type="ECO:0000256" key="5">
    <source>
        <dbReference type="ARBA" id="ARBA00022741"/>
    </source>
</evidence>
<keyword evidence="6" id="KW-0418">Kinase</keyword>
<comment type="catalytic activity">
    <reaction evidence="9">
        <text>L-threonyl-[protein] + ATP = O-phospho-L-threonyl-[protein] + ADP + H(+)</text>
        <dbReference type="Rhea" id="RHEA:46608"/>
        <dbReference type="Rhea" id="RHEA-COMP:11060"/>
        <dbReference type="Rhea" id="RHEA-COMP:11605"/>
        <dbReference type="ChEBI" id="CHEBI:15378"/>
        <dbReference type="ChEBI" id="CHEBI:30013"/>
        <dbReference type="ChEBI" id="CHEBI:30616"/>
        <dbReference type="ChEBI" id="CHEBI:61977"/>
        <dbReference type="ChEBI" id="CHEBI:456216"/>
        <dbReference type="EC" id="2.7.11.1"/>
    </reaction>
</comment>
<evidence type="ECO:0000256" key="4">
    <source>
        <dbReference type="ARBA" id="ARBA00022679"/>
    </source>
</evidence>
<feature type="compositionally biased region" description="Low complexity" evidence="13">
    <location>
        <begin position="350"/>
        <end position="366"/>
    </location>
</feature>
<organism evidence="15">
    <name type="scientific">Papilio xuthus</name>
    <name type="common">Asian swallowtail butterfly</name>
    <dbReference type="NCBI Taxonomy" id="66420"/>
    <lineage>
        <taxon>Eukaryota</taxon>
        <taxon>Metazoa</taxon>
        <taxon>Ecdysozoa</taxon>
        <taxon>Arthropoda</taxon>
        <taxon>Hexapoda</taxon>
        <taxon>Insecta</taxon>
        <taxon>Pterygota</taxon>
        <taxon>Neoptera</taxon>
        <taxon>Endopterygota</taxon>
        <taxon>Lepidoptera</taxon>
        <taxon>Glossata</taxon>
        <taxon>Ditrysia</taxon>
        <taxon>Papilionoidea</taxon>
        <taxon>Papilionidae</taxon>
        <taxon>Papilioninae</taxon>
        <taxon>Papilio</taxon>
    </lineage>
</organism>
<dbReference type="AlphaFoldDB" id="A0AAJ6Z9E9"/>
<feature type="region of interest" description="Disordered" evidence="13">
    <location>
        <begin position="462"/>
        <end position="506"/>
    </location>
</feature>
<keyword evidence="5 11" id="KW-0547">Nucleotide-binding</keyword>
<feature type="compositionally biased region" description="Basic and acidic residues" evidence="13">
    <location>
        <begin position="675"/>
        <end position="685"/>
    </location>
</feature>
<feature type="domain" description="Protein kinase" evidence="14">
    <location>
        <begin position="25"/>
        <end position="282"/>
    </location>
</feature>
<dbReference type="Pfam" id="PF00069">
    <property type="entry name" value="Pkinase"/>
    <property type="match status" value="1"/>
</dbReference>
<keyword evidence="3" id="KW-0723">Serine/threonine-protein kinase</keyword>
<evidence type="ECO:0000256" key="12">
    <source>
        <dbReference type="SAM" id="Coils"/>
    </source>
</evidence>
<reference evidence="15" key="1">
    <citation type="submission" date="2025-08" db="UniProtKB">
        <authorList>
            <consortium name="RefSeq"/>
        </authorList>
    </citation>
    <scope>IDENTIFICATION</scope>
</reference>
<feature type="region of interest" description="Disordered" evidence="13">
    <location>
        <begin position="981"/>
        <end position="1013"/>
    </location>
</feature>
<dbReference type="GO" id="GO:0005737">
    <property type="term" value="C:cytoplasm"/>
    <property type="evidence" value="ECO:0007669"/>
    <property type="project" value="TreeGrafter"/>
</dbReference>
<sequence>MPRPGSLKDPDIAELFSKHDPEKIFEDLREIGHGSFGAVYYARCNLTKEIVAIKKMSYLGKQSEEKWQDILKEIKFLKQLEHPNTIEYKGCYKREHTAWLVMEYCVGSASDIIEVSLQVHKRPLREEEIAAICEGVVCGLSYLHSLGRIHRDIKAGNILLTENGTVKLADFGSASIKCPANSFVGTPYWMAPEVILAMDEGQYDGKVDVWSLGITCIELAERKPPYFNMNAMSALYHIAQNDSPTLQAPEWTDTFRYFVEACLQKNPQDRPSSTKLLTHPYITRPRSPNVLVDLIQRTKAAVRDLDNLSYRKMKKILMVDADNESAFGDSEETAEERSGGDSSKSNSATSEHSVAGASSQSSSSGSLRRRPHPVNILNANHHGQHQQQPQYQQFNHQHSTHSARGKHWLYSCWCFVRRESESPLPAPHDDYVNRDALRDYANRDSLCDDYSEDYANRDAIREAQRERERERQANEYREYVNAPSTWQQDSGDDNRNTQRRSTSRGVSNNVSVAISLVSEHGANNFATIRTTSIVTKQQKEHNHETHEQMSGYKRMRREHQAALVKLEERCKADVEAHKAQLDREYDALLQQLSRDLERLQTKHAQELERKQKSNAAAEKKLIKDITSRQEQERKSFEAQRKREYKANKERWKKELSMDDATPKRQRDATLQSQKDNLKQAEEAEQARLVRSQREYLELELRRFRRRRMLATHHKEQELLREELNKRQQQLEQAHAMLLRHHEKTQELEYRQQKGVHALREEQLANQHATELANQRDYMQRQEHDLRKKHALQLKQQPKSLKQKEMQIRKQFRETCKIQTRQYKALKAQILQMTPKEQQKEVIKALKDEKRRKLVKLGEQYDLSITDMLQKQTIKLDESQMMECQQKKMQLEHELDMLTAYQSKSKMQAEAQRNRERRELEERVAVRRALLEQKMESECAQFMAERAERTRLMHERHEQELAHFDNESARLGFSAMAIAEGSREGYGEEEQSLSGSMLSLAHSNSSASFPAGSL</sequence>
<feature type="compositionally biased region" description="Polar residues" evidence="13">
    <location>
        <begin position="991"/>
        <end position="1007"/>
    </location>
</feature>
<protein>
    <recommendedName>
        <fullName evidence="2">non-specific serine/threonine protein kinase</fullName>
        <ecNumber evidence="2">2.7.11.1</ecNumber>
    </recommendedName>
</protein>
<dbReference type="PROSITE" id="PS50011">
    <property type="entry name" value="PROTEIN_KINASE_DOM"/>
    <property type="match status" value="1"/>
</dbReference>
<evidence type="ECO:0000256" key="6">
    <source>
        <dbReference type="ARBA" id="ARBA00022777"/>
    </source>
</evidence>
<dbReference type="PANTHER" id="PTHR47167">
    <property type="entry name" value="SERINE/THREONINE-PROTEIN KINASE TAO1-LIKE PROTEIN"/>
    <property type="match status" value="1"/>
</dbReference>
<keyword evidence="8 12" id="KW-0175">Coiled coil</keyword>
<feature type="coiled-coil region" evidence="12">
    <location>
        <begin position="835"/>
        <end position="893"/>
    </location>
</feature>